<organism evidence="2 3">
    <name type="scientific">Deinococcus taklimakanensis</name>
    <dbReference type="NCBI Taxonomy" id="536443"/>
    <lineage>
        <taxon>Bacteria</taxon>
        <taxon>Thermotogati</taxon>
        <taxon>Deinococcota</taxon>
        <taxon>Deinococci</taxon>
        <taxon>Deinococcales</taxon>
        <taxon>Deinococcaceae</taxon>
        <taxon>Deinococcus</taxon>
    </lineage>
</organism>
<evidence type="ECO:0000256" key="1">
    <source>
        <dbReference type="SAM" id="MobiDB-lite"/>
    </source>
</evidence>
<keyword evidence="3" id="KW-1185">Reference proteome</keyword>
<protein>
    <submittedName>
        <fullName evidence="2">Uncharacterized protein</fullName>
    </submittedName>
</protein>
<evidence type="ECO:0000313" key="2">
    <source>
        <dbReference type="EMBL" id="MFD2610750.1"/>
    </source>
</evidence>
<dbReference type="RefSeq" id="WP_386847135.1">
    <property type="nucleotide sequence ID" value="NZ_JBHUMK010000079.1"/>
</dbReference>
<proteinExistence type="predicted"/>
<name>A0ABW5P6Y8_9DEIO</name>
<accession>A0ABW5P6Y8</accession>
<sequence length="69" mass="7408">MESTTRPKGGKRPGAGRKPGPNVWVRFPVSREVWATIEAEAKLNGVSAEQHAAELLARCAAAPLFALPR</sequence>
<dbReference type="Proteomes" id="UP001597475">
    <property type="component" value="Unassembled WGS sequence"/>
</dbReference>
<feature type="region of interest" description="Disordered" evidence="1">
    <location>
        <begin position="1"/>
        <end position="22"/>
    </location>
</feature>
<reference evidence="3" key="1">
    <citation type="journal article" date="2019" name="Int. J. Syst. Evol. Microbiol.">
        <title>The Global Catalogue of Microorganisms (GCM) 10K type strain sequencing project: providing services to taxonomists for standard genome sequencing and annotation.</title>
        <authorList>
            <consortium name="The Broad Institute Genomics Platform"/>
            <consortium name="The Broad Institute Genome Sequencing Center for Infectious Disease"/>
            <person name="Wu L."/>
            <person name="Ma J."/>
        </authorList>
    </citation>
    <scope>NUCLEOTIDE SEQUENCE [LARGE SCALE GENOMIC DNA]</scope>
    <source>
        <strain evidence="3">KCTC 33842</strain>
    </source>
</reference>
<gene>
    <name evidence="2" type="ORF">ACFSR9_15115</name>
</gene>
<evidence type="ECO:0000313" key="3">
    <source>
        <dbReference type="Proteomes" id="UP001597475"/>
    </source>
</evidence>
<dbReference type="EMBL" id="JBHUMK010000079">
    <property type="protein sequence ID" value="MFD2610750.1"/>
    <property type="molecule type" value="Genomic_DNA"/>
</dbReference>
<comment type="caution">
    <text evidence="2">The sequence shown here is derived from an EMBL/GenBank/DDBJ whole genome shotgun (WGS) entry which is preliminary data.</text>
</comment>